<proteinExistence type="inferred from homology"/>
<dbReference type="Gene3D" id="3.40.50.1010">
    <property type="entry name" value="5'-nuclease"/>
    <property type="match status" value="1"/>
</dbReference>
<evidence type="ECO:0000256" key="5">
    <source>
        <dbReference type="ARBA" id="ARBA00022801"/>
    </source>
</evidence>
<dbReference type="CDD" id="cd09881">
    <property type="entry name" value="PIN_VapC4-5_FitB-like"/>
    <property type="match status" value="1"/>
</dbReference>
<dbReference type="InterPro" id="IPR050556">
    <property type="entry name" value="Type_II_TA_system_RNase"/>
</dbReference>
<name>A0A1F6B7H7_9BACT</name>
<protein>
    <recommendedName>
        <fullName evidence="8">PIN domain-containing protein</fullName>
    </recommendedName>
</protein>
<dbReference type="Pfam" id="PF01850">
    <property type="entry name" value="PIN"/>
    <property type="match status" value="1"/>
</dbReference>
<keyword evidence="6" id="KW-0460">Magnesium</keyword>
<dbReference type="InterPro" id="IPR029060">
    <property type="entry name" value="PIN-like_dom_sf"/>
</dbReference>
<evidence type="ECO:0000259" key="8">
    <source>
        <dbReference type="Pfam" id="PF01850"/>
    </source>
</evidence>
<feature type="domain" description="PIN" evidence="8">
    <location>
        <begin position="2"/>
        <end position="125"/>
    </location>
</feature>
<keyword evidence="4" id="KW-0479">Metal-binding</keyword>
<dbReference type="InterPro" id="IPR002716">
    <property type="entry name" value="PIN_dom"/>
</dbReference>
<dbReference type="EMBL" id="MFKA01000002">
    <property type="protein sequence ID" value="OGG32682.1"/>
    <property type="molecule type" value="Genomic_DNA"/>
</dbReference>
<dbReference type="Proteomes" id="UP000179209">
    <property type="component" value="Unassembled WGS sequence"/>
</dbReference>
<dbReference type="PANTHER" id="PTHR33653:SF1">
    <property type="entry name" value="RIBONUCLEASE VAPC2"/>
    <property type="match status" value="1"/>
</dbReference>
<keyword evidence="5" id="KW-0378">Hydrolase</keyword>
<dbReference type="GO" id="GO:0004518">
    <property type="term" value="F:nuclease activity"/>
    <property type="evidence" value="ECO:0007669"/>
    <property type="project" value="UniProtKB-KW"/>
</dbReference>
<evidence type="ECO:0000256" key="6">
    <source>
        <dbReference type="ARBA" id="ARBA00022842"/>
    </source>
</evidence>
<dbReference type="GO" id="GO:0016787">
    <property type="term" value="F:hydrolase activity"/>
    <property type="evidence" value="ECO:0007669"/>
    <property type="project" value="UniProtKB-KW"/>
</dbReference>
<sequence>MIILDTSIFITLFKEKESFQTIFDTLPDEEIALSVISIAEIELGFSLFQSVKKRAQINEFWNYIVNYKIKVIPVTEEIAKIYAKIQSQLMRTGVKLSHFDALIAATATERDFLLVSKDIDFKRVKNLKLQLV</sequence>
<gene>
    <name evidence="9" type="ORF">A3I51_06235</name>
</gene>
<reference evidence="9 10" key="1">
    <citation type="journal article" date="2016" name="Nat. Commun.">
        <title>Thousands of microbial genomes shed light on interconnected biogeochemical processes in an aquifer system.</title>
        <authorList>
            <person name="Anantharaman K."/>
            <person name="Brown C.T."/>
            <person name="Hug L.A."/>
            <person name="Sharon I."/>
            <person name="Castelle C.J."/>
            <person name="Probst A.J."/>
            <person name="Thomas B.C."/>
            <person name="Singh A."/>
            <person name="Wilkins M.J."/>
            <person name="Karaoz U."/>
            <person name="Brodie E.L."/>
            <person name="Williams K.H."/>
            <person name="Hubbard S.S."/>
            <person name="Banfield J.F."/>
        </authorList>
    </citation>
    <scope>NUCLEOTIDE SEQUENCE [LARGE SCALE GENOMIC DNA]</scope>
</reference>
<evidence type="ECO:0000256" key="2">
    <source>
        <dbReference type="ARBA" id="ARBA00022649"/>
    </source>
</evidence>
<evidence type="ECO:0000313" key="10">
    <source>
        <dbReference type="Proteomes" id="UP000179209"/>
    </source>
</evidence>
<comment type="caution">
    <text evidence="9">The sequence shown here is derived from an EMBL/GenBank/DDBJ whole genome shotgun (WGS) entry which is preliminary data.</text>
</comment>
<keyword evidence="2" id="KW-1277">Toxin-antitoxin system</keyword>
<accession>A0A1F6B7H7</accession>
<dbReference type="PANTHER" id="PTHR33653">
    <property type="entry name" value="RIBONUCLEASE VAPC2"/>
    <property type="match status" value="1"/>
</dbReference>
<organism evidence="9 10">
    <name type="scientific">Candidatus Gottesmanbacteria bacterium RIFCSPLOWO2_02_FULL_38_8</name>
    <dbReference type="NCBI Taxonomy" id="1798397"/>
    <lineage>
        <taxon>Bacteria</taxon>
        <taxon>Candidatus Gottesmaniibacteriota</taxon>
    </lineage>
</organism>
<dbReference type="SUPFAM" id="SSF88723">
    <property type="entry name" value="PIN domain-like"/>
    <property type="match status" value="1"/>
</dbReference>
<dbReference type="AlphaFoldDB" id="A0A1F6B7H7"/>
<keyword evidence="3" id="KW-0540">Nuclease</keyword>
<evidence type="ECO:0000256" key="7">
    <source>
        <dbReference type="ARBA" id="ARBA00038093"/>
    </source>
</evidence>
<evidence type="ECO:0000256" key="3">
    <source>
        <dbReference type="ARBA" id="ARBA00022722"/>
    </source>
</evidence>
<evidence type="ECO:0000256" key="1">
    <source>
        <dbReference type="ARBA" id="ARBA00001946"/>
    </source>
</evidence>
<dbReference type="GO" id="GO:0046872">
    <property type="term" value="F:metal ion binding"/>
    <property type="evidence" value="ECO:0007669"/>
    <property type="project" value="UniProtKB-KW"/>
</dbReference>
<evidence type="ECO:0000313" key="9">
    <source>
        <dbReference type="EMBL" id="OGG32682.1"/>
    </source>
</evidence>
<comment type="cofactor">
    <cofactor evidence="1">
        <name>Mg(2+)</name>
        <dbReference type="ChEBI" id="CHEBI:18420"/>
    </cofactor>
</comment>
<comment type="similarity">
    <text evidence="7">Belongs to the PINc/VapC protein family.</text>
</comment>
<evidence type="ECO:0000256" key="4">
    <source>
        <dbReference type="ARBA" id="ARBA00022723"/>
    </source>
</evidence>